<dbReference type="InterPro" id="IPR012809">
    <property type="entry name" value="ECF_CbiQ"/>
</dbReference>
<reference evidence="7 8" key="1">
    <citation type="submission" date="2016-04" db="EMBL/GenBank/DDBJ databases">
        <title>Genome sequence of Methanobrevibacter cuticularis DSM 11139.</title>
        <authorList>
            <person name="Poehlein A."/>
            <person name="Seedorf H."/>
            <person name="Daniel R."/>
        </authorList>
    </citation>
    <scope>NUCLEOTIDE SEQUENCE [LARGE SCALE GENOMIC DNA]</scope>
    <source>
        <strain evidence="7 8">DSM 11139</strain>
    </source>
</reference>
<evidence type="ECO:0000313" key="7">
    <source>
        <dbReference type="EMBL" id="KZX14484.1"/>
    </source>
</evidence>
<feature type="transmembrane region" description="Helical" evidence="6">
    <location>
        <begin position="106"/>
        <end position="127"/>
    </location>
</feature>
<dbReference type="AlphaFoldDB" id="A0A166CGH5"/>
<evidence type="ECO:0000256" key="3">
    <source>
        <dbReference type="ARBA" id="ARBA00022692"/>
    </source>
</evidence>
<accession>A0A166CGH5</accession>
<keyword evidence="2" id="KW-1003">Cell membrane</keyword>
<comment type="caution">
    <text evidence="7">The sequence shown here is derived from an EMBL/GenBank/DDBJ whole genome shotgun (WGS) entry which is preliminary data.</text>
</comment>
<dbReference type="EMBL" id="LWMW01000169">
    <property type="protein sequence ID" value="KZX14484.1"/>
    <property type="molecule type" value="Genomic_DNA"/>
</dbReference>
<feature type="transmembrane region" description="Helical" evidence="6">
    <location>
        <begin position="148"/>
        <end position="164"/>
    </location>
</feature>
<dbReference type="OrthoDB" id="147966at2157"/>
<dbReference type="Proteomes" id="UP000077275">
    <property type="component" value="Unassembled WGS sequence"/>
</dbReference>
<dbReference type="PANTHER" id="PTHR43723:SF1">
    <property type="entry name" value="COBALT TRANSPORT PROTEIN CBIQ"/>
    <property type="match status" value="1"/>
</dbReference>
<comment type="subcellular location">
    <subcellularLocation>
        <location evidence="1">Cell membrane</location>
        <topology evidence="1">Multi-pass membrane protein</topology>
    </subcellularLocation>
</comment>
<keyword evidence="5 6" id="KW-0472">Membrane</keyword>
<evidence type="ECO:0000256" key="4">
    <source>
        <dbReference type="ARBA" id="ARBA00022989"/>
    </source>
</evidence>
<feature type="transmembrane region" description="Helical" evidence="6">
    <location>
        <begin position="23"/>
        <end position="56"/>
    </location>
</feature>
<dbReference type="PANTHER" id="PTHR43723">
    <property type="entry name" value="COBALT TRANSPORT PROTEIN CBIQ"/>
    <property type="match status" value="1"/>
</dbReference>
<dbReference type="Pfam" id="PF02361">
    <property type="entry name" value="CbiQ"/>
    <property type="match status" value="1"/>
</dbReference>
<name>A0A166CGH5_9EURY</name>
<keyword evidence="8" id="KW-1185">Reference proteome</keyword>
<dbReference type="GO" id="GO:0043190">
    <property type="term" value="C:ATP-binding cassette (ABC) transporter complex"/>
    <property type="evidence" value="ECO:0007669"/>
    <property type="project" value="InterPro"/>
</dbReference>
<dbReference type="InterPro" id="IPR052770">
    <property type="entry name" value="Cobalt_transport_CbiQ"/>
</dbReference>
<dbReference type="STRING" id="47311.MBCUT_20560"/>
<dbReference type="CDD" id="cd16914">
    <property type="entry name" value="EcfT"/>
    <property type="match status" value="1"/>
</dbReference>
<evidence type="ECO:0000313" key="8">
    <source>
        <dbReference type="Proteomes" id="UP000077275"/>
    </source>
</evidence>
<keyword evidence="3 6" id="KW-0812">Transmembrane</keyword>
<dbReference type="PATRIC" id="fig|47311.3.peg.2252"/>
<organism evidence="7 8">
    <name type="scientific">Methanobrevibacter cuticularis</name>
    <dbReference type="NCBI Taxonomy" id="47311"/>
    <lineage>
        <taxon>Archaea</taxon>
        <taxon>Methanobacteriati</taxon>
        <taxon>Methanobacteriota</taxon>
        <taxon>Methanomada group</taxon>
        <taxon>Methanobacteria</taxon>
        <taxon>Methanobacteriales</taxon>
        <taxon>Methanobacteriaceae</taxon>
        <taxon>Methanobrevibacter</taxon>
    </lineage>
</organism>
<sequence length="226" mass="25405">MALEIDYIAHNNNLKDVESKIKIAISGLLLLVALIANIPIVSILIFFIAAIFLLAIAKIPVRFYLKFISIPLSFAVITTVFMIFFFGTGTILWDTGIWGVVVREDALNLGITTFLRVMACFSALGILSMTTPVNEILHFSAKLKIPKVFLEIAMLMYTTIFIFLDQFEAMSNAQKTRLGYNGLKNTYRSLGLLMSNLFFKSLDKGEKLQNSLDSRCYSGEFPVYKK</sequence>
<dbReference type="RefSeq" id="WP_067260746.1">
    <property type="nucleotide sequence ID" value="NZ_LWMW01000169.1"/>
</dbReference>
<feature type="transmembrane region" description="Helical" evidence="6">
    <location>
        <begin position="63"/>
        <end position="86"/>
    </location>
</feature>
<evidence type="ECO:0000256" key="5">
    <source>
        <dbReference type="ARBA" id="ARBA00023136"/>
    </source>
</evidence>
<dbReference type="GO" id="GO:0006824">
    <property type="term" value="P:cobalt ion transport"/>
    <property type="evidence" value="ECO:0007669"/>
    <property type="project" value="InterPro"/>
</dbReference>
<evidence type="ECO:0000256" key="6">
    <source>
        <dbReference type="SAM" id="Phobius"/>
    </source>
</evidence>
<dbReference type="InterPro" id="IPR003339">
    <property type="entry name" value="ABC/ECF_trnsptr_transmembrane"/>
</dbReference>
<dbReference type="NCBIfam" id="TIGR02454">
    <property type="entry name" value="ECF_T_CbiQ"/>
    <property type="match status" value="1"/>
</dbReference>
<protein>
    <submittedName>
        <fullName evidence="7">Cobalt transport protein CbiQ</fullName>
    </submittedName>
</protein>
<keyword evidence="4 6" id="KW-1133">Transmembrane helix</keyword>
<evidence type="ECO:0000256" key="1">
    <source>
        <dbReference type="ARBA" id="ARBA00004651"/>
    </source>
</evidence>
<gene>
    <name evidence="7" type="primary">cbiQ</name>
    <name evidence="7" type="ORF">MBCUT_20560</name>
</gene>
<evidence type="ECO:0000256" key="2">
    <source>
        <dbReference type="ARBA" id="ARBA00022475"/>
    </source>
</evidence>
<proteinExistence type="predicted"/>